<evidence type="ECO:0000313" key="2">
    <source>
        <dbReference type="EMBL" id="BAD17053.1"/>
    </source>
</evidence>
<reference evidence="3" key="4">
    <citation type="journal article" date="2008" name="Nucleic Acids Res.">
        <title>The rice annotation project database (RAP-DB): 2008 update.</title>
        <authorList>
            <consortium name="The rice annotation project (RAP)"/>
        </authorList>
    </citation>
    <scope>GENOME REANNOTATION</scope>
    <source>
        <strain evidence="3">cv. Nipponbare</strain>
    </source>
</reference>
<accession>Q6Z1F8</accession>
<reference evidence="1" key="2">
    <citation type="submission" date="2002-06" db="EMBL/GenBank/DDBJ databases">
        <title>Oryza sativa nipponbare(GA3) genomic DNA, chromosome 8, BAC clone:OSJNBa0056D04.</title>
        <authorList>
            <person name="Sasaki T."/>
            <person name="Matsumoto T."/>
            <person name="Katayose Y."/>
        </authorList>
    </citation>
    <scope>NUCLEOTIDE SEQUENCE</scope>
</reference>
<name>Q6Z1F8_ORYSJ</name>
<proteinExistence type="predicted"/>
<dbReference type="EMBL" id="AP005440">
    <property type="protein sequence ID" value="BAD16165.1"/>
    <property type="molecule type" value="Genomic_DNA"/>
</dbReference>
<dbReference type="Proteomes" id="UP000000763">
    <property type="component" value="Chromosome 8"/>
</dbReference>
<dbReference type="AlphaFoldDB" id="Q6Z1F8"/>
<evidence type="ECO:0000313" key="1">
    <source>
        <dbReference type="EMBL" id="BAD16165.1"/>
    </source>
</evidence>
<organism evidence="1 3">
    <name type="scientific">Oryza sativa subsp. japonica</name>
    <name type="common">Rice</name>
    <dbReference type="NCBI Taxonomy" id="39947"/>
    <lineage>
        <taxon>Eukaryota</taxon>
        <taxon>Viridiplantae</taxon>
        <taxon>Streptophyta</taxon>
        <taxon>Embryophyta</taxon>
        <taxon>Tracheophyta</taxon>
        <taxon>Spermatophyta</taxon>
        <taxon>Magnoliopsida</taxon>
        <taxon>Liliopsida</taxon>
        <taxon>Poales</taxon>
        <taxon>Poaceae</taxon>
        <taxon>BOP clade</taxon>
        <taxon>Oryzoideae</taxon>
        <taxon>Oryzeae</taxon>
        <taxon>Oryzinae</taxon>
        <taxon>Oryza</taxon>
        <taxon>Oryza sativa</taxon>
    </lineage>
</organism>
<reference evidence="3" key="3">
    <citation type="journal article" date="2005" name="Nature">
        <title>The map-based sequence of the rice genome.</title>
        <authorList>
            <consortium name="International rice genome sequencing project (IRGSP)"/>
            <person name="Matsumoto T."/>
            <person name="Wu J."/>
            <person name="Kanamori H."/>
            <person name="Katayose Y."/>
            <person name="Fujisawa M."/>
            <person name="Namiki N."/>
            <person name="Mizuno H."/>
            <person name="Yamamoto K."/>
            <person name="Antonio B.A."/>
            <person name="Baba T."/>
            <person name="Sakata K."/>
            <person name="Nagamura Y."/>
            <person name="Aoki H."/>
            <person name="Arikawa K."/>
            <person name="Arita K."/>
            <person name="Bito T."/>
            <person name="Chiden Y."/>
            <person name="Fujitsuka N."/>
            <person name="Fukunaka R."/>
            <person name="Hamada M."/>
            <person name="Harada C."/>
            <person name="Hayashi A."/>
            <person name="Hijishita S."/>
            <person name="Honda M."/>
            <person name="Hosokawa S."/>
            <person name="Ichikawa Y."/>
            <person name="Idonuma A."/>
            <person name="Iijima M."/>
            <person name="Ikeda M."/>
            <person name="Ikeno M."/>
            <person name="Ito K."/>
            <person name="Ito S."/>
            <person name="Ito T."/>
            <person name="Ito Y."/>
            <person name="Ito Y."/>
            <person name="Iwabuchi A."/>
            <person name="Kamiya K."/>
            <person name="Karasawa W."/>
            <person name="Kurita K."/>
            <person name="Katagiri S."/>
            <person name="Kikuta A."/>
            <person name="Kobayashi H."/>
            <person name="Kobayashi N."/>
            <person name="Machita K."/>
            <person name="Maehara T."/>
            <person name="Masukawa M."/>
            <person name="Mizubayashi T."/>
            <person name="Mukai Y."/>
            <person name="Nagasaki H."/>
            <person name="Nagata Y."/>
            <person name="Naito S."/>
            <person name="Nakashima M."/>
            <person name="Nakama Y."/>
            <person name="Nakamichi Y."/>
            <person name="Nakamura M."/>
            <person name="Meguro A."/>
            <person name="Negishi M."/>
            <person name="Ohta I."/>
            <person name="Ohta T."/>
            <person name="Okamoto M."/>
            <person name="Ono N."/>
            <person name="Saji S."/>
            <person name="Sakaguchi M."/>
            <person name="Sakai K."/>
            <person name="Shibata M."/>
            <person name="Shimokawa T."/>
            <person name="Song J."/>
            <person name="Takazaki Y."/>
            <person name="Terasawa K."/>
            <person name="Tsugane M."/>
            <person name="Tsuji K."/>
            <person name="Ueda S."/>
            <person name="Waki K."/>
            <person name="Yamagata H."/>
            <person name="Yamamoto M."/>
            <person name="Yamamoto S."/>
            <person name="Yamane H."/>
            <person name="Yoshiki S."/>
            <person name="Yoshihara R."/>
            <person name="Yukawa K."/>
            <person name="Zhong H."/>
            <person name="Yano M."/>
            <person name="Yuan Q."/>
            <person name="Ouyang S."/>
            <person name="Liu J."/>
            <person name="Jones K.M."/>
            <person name="Gansberger K."/>
            <person name="Moffat K."/>
            <person name="Hill J."/>
            <person name="Bera J."/>
            <person name="Fadrosh D."/>
            <person name="Jin S."/>
            <person name="Johri S."/>
            <person name="Kim M."/>
            <person name="Overton L."/>
            <person name="Reardon M."/>
            <person name="Tsitrin T."/>
            <person name="Vuong H."/>
            <person name="Weaver B."/>
            <person name="Ciecko A."/>
            <person name="Tallon L."/>
            <person name="Jackson J."/>
            <person name="Pai G."/>
            <person name="Aken S.V."/>
            <person name="Utterback T."/>
            <person name="Reidmuller S."/>
            <person name="Feldblyum T."/>
            <person name="Hsiao J."/>
            <person name="Zismann V."/>
            <person name="Iobst S."/>
            <person name="de Vazeille A.R."/>
            <person name="Buell C.R."/>
            <person name="Ying K."/>
            <person name="Li Y."/>
            <person name="Lu T."/>
            <person name="Huang Y."/>
            <person name="Zhao Q."/>
            <person name="Feng Q."/>
            <person name="Zhang L."/>
            <person name="Zhu J."/>
            <person name="Weng Q."/>
            <person name="Mu J."/>
            <person name="Lu Y."/>
            <person name="Fan D."/>
            <person name="Liu Y."/>
            <person name="Guan J."/>
            <person name="Zhang Y."/>
            <person name="Yu S."/>
            <person name="Liu X."/>
            <person name="Zhang Y."/>
            <person name="Hong G."/>
            <person name="Han B."/>
            <person name="Choisne N."/>
            <person name="Demange N."/>
            <person name="Orjeda G."/>
            <person name="Samain S."/>
            <person name="Cattolico L."/>
            <person name="Pelletier E."/>
            <person name="Couloux A."/>
            <person name="Segurens B."/>
            <person name="Wincker P."/>
            <person name="D'Hont A."/>
            <person name="Scarpelli C."/>
            <person name="Weissenbach J."/>
            <person name="Salanoubat M."/>
            <person name="Quetier F."/>
            <person name="Yu Y."/>
            <person name="Kim H.R."/>
            <person name="Rambo T."/>
            <person name="Currie J."/>
            <person name="Collura K."/>
            <person name="Luo M."/>
            <person name="Yang T."/>
            <person name="Ammiraju J.S.S."/>
            <person name="Engler F."/>
            <person name="Soderlund C."/>
            <person name="Wing R.A."/>
            <person name="Palmer L.E."/>
            <person name="de la Bastide M."/>
            <person name="Spiegel L."/>
            <person name="Nascimento L."/>
            <person name="Zutavern T."/>
            <person name="O'Shaughnessy A."/>
            <person name="Dike S."/>
            <person name="Dedhia N."/>
            <person name="Preston R."/>
            <person name="Balija V."/>
            <person name="McCombie W.R."/>
            <person name="Chow T."/>
            <person name="Chen H."/>
            <person name="Chung M."/>
            <person name="Chen C."/>
            <person name="Shaw J."/>
            <person name="Wu H."/>
            <person name="Hsiao K."/>
            <person name="Chao Y."/>
            <person name="Chu M."/>
            <person name="Cheng C."/>
            <person name="Hour A."/>
            <person name="Lee P."/>
            <person name="Lin S."/>
            <person name="Lin Y."/>
            <person name="Liou J."/>
            <person name="Liu S."/>
            <person name="Hsing Y."/>
            <person name="Raghuvanshi S."/>
            <person name="Mohanty A."/>
            <person name="Bharti A.K."/>
            <person name="Gaur A."/>
            <person name="Gupta V."/>
            <person name="Kumar D."/>
            <person name="Ravi V."/>
            <person name="Vij S."/>
            <person name="Kapur A."/>
            <person name="Khurana P."/>
            <person name="Khurana P."/>
            <person name="Khurana J.P."/>
            <person name="Tyagi A.K."/>
            <person name="Gaikwad K."/>
            <person name="Singh A."/>
            <person name="Dalal V."/>
            <person name="Srivastava S."/>
            <person name="Dixit A."/>
            <person name="Pal A.K."/>
            <person name="Ghazi I.A."/>
            <person name="Yadav M."/>
            <person name="Pandit A."/>
            <person name="Bhargava A."/>
            <person name="Sureshbabu K."/>
            <person name="Batra K."/>
            <person name="Sharma T.R."/>
            <person name="Mohapatra T."/>
            <person name="Singh N.K."/>
            <person name="Messing J."/>
            <person name="Nelson A.B."/>
            <person name="Fuks G."/>
            <person name="Kavchok S."/>
            <person name="Keizer G."/>
            <person name="Linton E."/>
            <person name="Llaca V."/>
            <person name="Song R."/>
            <person name="Tanyolac B."/>
            <person name="Young S."/>
            <person name="Ho-Il K."/>
            <person name="Hahn J.H."/>
            <person name="Sangsakoo G."/>
            <person name="Vanavichit A."/>
            <person name="de Mattos Luiz.A.T."/>
            <person name="Zimmer P.D."/>
            <person name="Malone G."/>
            <person name="Dellagostin O."/>
            <person name="de Oliveira A.C."/>
            <person name="Bevan M."/>
            <person name="Bancroft I."/>
            <person name="Minx P."/>
            <person name="Cordum H."/>
            <person name="Wilson R."/>
            <person name="Cheng Z."/>
            <person name="Jin W."/>
            <person name="Jiang J."/>
            <person name="Leong S.A."/>
            <person name="Iwama H."/>
            <person name="Gojobori T."/>
            <person name="Itoh T."/>
            <person name="Niimura Y."/>
            <person name="Fujii Y."/>
            <person name="Habara T."/>
            <person name="Sakai H."/>
            <person name="Sato Y."/>
            <person name="Wilson G."/>
            <person name="Kumar K."/>
            <person name="McCouch S."/>
            <person name="Juretic N."/>
            <person name="Hoen D."/>
            <person name="Wright S."/>
            <person name="Bruskiewich R."/>
            <person name="Bureau T."/>
            <person name="Miyao A."/>
            <person name="Hirochika H."/>
            <person name="Nishikawa T."/>
            <person name="Kadowaki K."/>
            <person name="Sugiura M."/>
            <person name="Burr B."/>
            <person name="Sasaki T."/>
        </authorList>
    </citation>
    <scope>NUCLEOTIDE SEQUENCE [LARGE SCALE GENOMIC DNA]</scope>
    <source>
        <strain evidence="3">cv. Nipponbare</strain>
    </source>
</reference>
<evidence type="ECO:0000313" key="3">
    <source>
        <dbReference type="Proteomes" id="UP000000763"/>
    </source>
</evidence>
<reference evidence="2" key="1">
    <citation type="submission" date="2002-01" db="EMBL/GenBank/DDBJ databases">
        <title>Oryza sativa nipponbare(GA3) genomic DNA, chromosome 8, PAC clone:P0455A11.</title>
        <authorList>
            <person name="Sasaki T."/>
            <person name="Matsumoto T."/>
            <person name="Yamamoto K."/>
        </authorList>
    </citation>
    <scope>NUCLEOTIDE SEQUENCE</scope>
</reference>
<gene>
    <name evidence="1" type="ORF">OSJNBa0056D04.1</name>
    <name evidence="2" type="ORF">P0455A11.42</name>
</gene>
<sequence length="117" mass="13026">MDETAGLRLRRRRAPLTAPASSPFAACRAGIRLHRCRTRELWIRCRRRLSGLVGACSAASGAATGDVDRSARSTGERELRRVLLLLLLRQQVRAQIPSQQRACFLHLASSVHREAAR</sequence>
<protein>
    <submittedName>
        <fullName evidence="1">Uncharacterized protein</fullName>
    </submittedName>
</protein>
<dbReference type="EMBL" id="AP004692">
    <property type="protein sequence ID" value="BAD17053.1"/>
    <property type="molecule type" value="Genomic_DNA"/>
</dbReference>